<organism evidence="1 2">
    <name type="scientific">Melastoma candidum</name>
    <dbReference type="NCBI Taxonomy" id="119954"/>
    <lineage>
        <taxon>Eukaryota</taxon>
        <taxon>Viridiplantae</taxon>
        <taxon>Streptophyta</taxon>
        <taxon>Embryophyta</taxon>
        <taxon>Tracheophyta</taxon>
        <taxon>Spermatophyta</taxon>
        <taxon>Magnoliopsida</taxon>
        <taxon>eudicotyledons</taxon>
        <taxon>Gunneridae</taxon>
        <taxon>Pentapetalae</taxon>
        <taxon>rosids</taxon>
        <taxon>malvids</taxon>
        <taxon>Myrtales</taxon>
        <taxon>Melastomataceae</taxon>
        <taxon>Melastomatoideae</taxon>
        <taxon>Melastomateae</taxon>
        <taxon>Melastoma</taxon>
    </lineage>
</organism>
<accession>A0ACB9R2S9</accession>
<evidence type="ECO:0000313" key="1">
    <source>
        <dbReference type="EMBL" id="KAI4373195.1"/>
    </source>
</evidence>
<comment type="caution">
    <text evidence="1">The sequence shown here is derived from an EMBL/GenBank/DDBJ whole genome shotgun (WGS) entry which is preliminary data.</text>
</comment>
<reference evidence="2" key="1">
    <citation type="journal article" date="2023" name="Front. Plant Sci.">
        <title>Chromosomal-level genome assembly of Melastoma candidum provides insights into trichome evolution.</title>
        <authorList>
            <person name="Zhong Y."/>
            <person name="Wu W."/>
            <person name="Sun C."/>
            <person name="Zou P."/>
            <person name="Liu Y."/>
            <person name="Dai S."/>
            <person name="Zhou R."/>
        </authorList>
    </citation>
    <scope>NUCLEOTIDE SEQUENCE [LARGE SCALE GENOMIC DNA]</scope>
</reference>
<sequence length="114" mass="12540">MGRDQFLRQETTPKREERRGFGCGTIRPAESEPGGNRRGMRGVRRVADAMQTETVRAAMGMQHRQRRKRGAAAIAALAESVVMGRLVGNEFLAKNVELVVSTDEAIGVTVIFPD</sequence>
<dbReference type="Proteomes" id="UP001057402">
    <property type="component" value="Chromosome 4"/>
</dbReference>
<protein>
    <submittedName>
        <fullName evidence="1">Uncharacterized protein</fullName>
    </submittedName>
</protein>
<dbReference type="EMBL" id="CM042883">
    <property type="protein sequence ID" value="KAI4373195.1"/>
    <property type="molecule type" value="Genomic_DNA"/>
</dbReference>
<keyword evidence="2" id="KW-1185">Reference proteome</keyword>
<proteinExistence type="predicted"/>
<name>A0ACB9R2S9_9MYRT</name>
<evidence type="ECO:0000313" key="2">
    <source>
        <dbReference type="Proteomes" id="UP001057402"/>
    </source>
</evidence>
<gene>
    <name evidence="1" type="ORF">MLD38_011348</name>
</gene>